<gene>
    <name evidence="9" type="ORF">POPTR_009G050400</name>
</gene>
<dbReference type="SUPFAM" id="SSF51445">
    <property type="entry name" value="(Trans)glycosidases"/>
    <property type="match status" value="1"/>
</dbReference>
<comment type="similarity">
    <text evidence="2 8">Belongs to the glycosyl hydrolase 17 family.</text>
</comment>
<dbReference type="InterPro" id="IPR000490">
    <property type="entry name" value="Glyco_hydro_17"/>
</dbReference>
<keyword evidence="5" id="KW-0326">Glycosidase</keyword>
<accession>A0A2K1Z2Z0</accession>
<dbReference type="InterPro" id="IPR017853">
    <property type="entry name" value="GH"/>
</dbReference>
<name>A0A2K1Z2Z0_POPTR</name>
<sequence length="278" mass="30697">MSGLEAVTGAQSLGVCNGRLGNDLPSEQEVVDFYKSNGIGRMRIYDPNQETLQAIRETNIELTLGALIQTFKRSLMPQLQTIGLVMMQLNLFYLQCETSTVNLSYPPSAGAFSTSAGPYINPIVQFLATTGAPLLVNVYTCFSYIDNPQHIDLGYALLNPKGPAVQDGDLNYHNLFDVSLDALYSALERAGGLNVEIVVSETGWLSMGNDAATFSHAEDYYQNVINHIANGTPKRPGRPIETYLFAMFDENQKSGAETERHFGLFFPNKQPKYQLQFS</sequence>
<dbReference type="Pfam" id="PF00332">
    <property type="entry name" value="Glyco_hydro_17"/>
    <property type="match status" value="2"/>
</dbReference>
<comment type="catalytic activity">
    <reaction evidence="1">
        <text>Hydrolysis of (1-&gt;3)-beta-D-glucosidic linkages in (1-&gt;3)-beta-D-glucans.</text>
        <dbReference type="EC" id="3.2.1.39"/>
    </reaction>
</comment>
<dbReference type="Proteomes" id="UP000006729">
    <property type="component" value="Chromosome 9"/>
</dbReference>
<dbReference type="InterPro" id="IPR044965">
    <property type="entry name" value="Glyco_hydro_17_plant"/>
</dbReference>
<evidence type="ECO:0000256" key="8">
    <source>
        <dbReference type="RuleBase" id="RU004335"/>
    </source>
</evidence>
<dbReference type="PANTHER" id="PTHR32227">
    <property type="entry name" value="GLUCAN ENDO-1,3-BETA-GLUCOSIDASE BG1-RELATED-RELATED"/>
    <property type="match status" value="1"/>
</dbReference>
<dbReference type="EC" id="3.2.1.39" evidence="3"/>
<dbReference type="GO" id="GO:0005975">
    <property type="term" value="P:carbohydrate metabolic process"/>
    <property type="evidence" value="ECO:0007669"/>
    <property type="project" value="InterPro"/>
</dbReference>
<evidence type="ECO:0000256" key="4">
    <source>
        <dbReference type="ARBA" id="ARBA00022801"/>
    </source>
</evidence>
<evidence type="ECO:0000256" key="5">
    <source>
        <dbReference type="ARBA" id="ARBA00023295"/>
    </source>
</evidence>
<proteinExistence type="inferred from homology"/>
<evidence type="ECO:0000313" key="10">
    <source>
        <dbReference type="Proteomes" id="UP000006729"/>
    </source>
</evidence>
<evidence type="ECO:0000256" key="7">
    <source>
        <dbReference type="ARBA" id="ARBA00033417"/>
    </source>
</evidence>
<dbReference type="InParanoid" id="A0A2K1Z2Z0"/>
<evidence type="ECO:0000256" key="2">
    <source>
        <dbReference type="ARBA" id="ARBA00008773"/>
    </source>
</evidence>
<dbReference type="EMBL" id="CM009298">
    <property type="protein sequence ID" value="PNT19652.1"/>
    <property type="molecule type" value="Genomic_DNA"/>
</dbReference>
<evidence type="ECO:0000313" key="9">
    <source>
        <dbReference type="EMBL" id="PNT19652.1"/>
    </source>
</evidence>
<dbReference type="Gene3D" id="3.20.20.80">
    <property type="entry name" value="Glycosidases"/>
    <property type="match status" value="2"/>
</dbReference>
<evidence type="ECO:0000256" key="6">
    <source>
        <dbReference type="ARBA" id="ARBA00033335"/>
    </source>
</evidence>
<dbReference type="AlphaFoldDB" id="A0A2K1Z2Z0"/>
<evidence type="ECO:0000256" key="1">
    <source>
        <dbReference type="ARBA" id="ARBA00000382"/>
    </source>
</evidence>
<organism evidence="9 10">
    <name type="scientific">Populus trichocarpa</name>
    <name type="common">Western balsam poplar</name>
    <name type="synonym">Populus balsamifera subsp. trichocarpa</name>
    <dbReference type="NCBI Taxonomy" id="3694"/>
    <lineage>
        <taxon>Eukaryota</taxon>
        <taxon>Viridiplantae</taxon>
        <taxon>Streptophyta</taxon>
        <taxon>Embryophyta</taxon>
        <taxon>Tracheophyta</taxon>
        <taxon>Spermatophyta</taxon>
        <taxon>Magnoliopsida</taxon>
        <taxon>eudicotyledons</taxon>
        <taxon>Gunneridae</taxon>
        <taxon>Pentapetalae</taxon>
        <taxon>rosids</taxon>
        <taxon>fabids</taxon>
        <taxon>Malpighiales</taxon>
        <taxon>Salicaceae</taxon>
        <taxon>Saliceae</taxon>
        <taxon>Populus</taxon>
    </lineage>
</organism>
<protein>
    <recommendedName>
        <fullName evidence="3">glucan endo-1,3-beta-D-glucosidase</fullName>
        <ecNumber evidence="3">3.2.1.39</ecNumber>
    </recommendedName>
    <alternativeName>
        <fullName evidence="6">(1-&gt;3)-beta-glucan endohydrolase</fullName>
    </alternativeName>
    <alternativeName>
        <fullName evidence="7">Beta-1,3-endoglucanase</fullName>
    </alternativeName>
</protein>
<keyword evidence="10" id="KW-1185">Reference proteome</keyword>
<evidence type="ECO:0000256" key="3">
    <source>
        <dbReference type="ARBA" id="ARBA00012780"/>
    </source>
</evidence>
<dbReference type="STRING" id="3694.A0A2K1Z2Z0"/>
<keyword evidence="4" id="KW-0378">Hydrolase</keyword>
<dbReference type="GO" id="GO:0042973">
    <property type="term" value="F:glucan endo-1,3-beta-D-glucosidase activity"/>
    <property type="evidence" value="ECO:0007669"/>
    <property type="project" value="UniProtKB-EC"/>
</dbReference>
<reference evidence="9 10" key="1">
    <citation type="journal article" date="2006" name="Science">
        <title>The genome of black cottonwood, Populus trichocarpa (Torr. &amp; Gray).</title>
        <authorList>
            <person name="Tuskan G.A."/>
            <person name="Difazio S."/>
            <person name="Jansson S."/>
            <person name="Bohlmann J."/>
            <person name="Grigoriev I."/>
            <person name="Hellsten U."/>
            <person name="Putnam N."/>
            <person name="Ralph S."/>
            <person name="Rombauts S."/>
            <person name="Salamov A."/>
            <person name="Schein J."/>
            <person name="Sterck L."/>
            <person name="Aerts A."/>
            <person name="Bhalerao R.R."/>
            <person name="Bhalerao R.P."/>
            <person name="Blaudez D."/>
            <person name="Boerjan W."/>
            <person name="Brun A."/>
            <person name="Brunner A."/>
            <person name="Busov V."/>
            <person name="Campbell M."/>
            <person name="Carlson J."/>
            <person name="Chalot M."/>
            <person name="Chapman J."/>
            <person name="Chen G.L."/>
            <person name="Cooper D."/>
            <person name="Coutinho P.M."/>
            <person name="Couturier J."/>
            <person name="Covert S."/>
            <person name="Cronk Q."/>
            <person name="Cunningham R."/>
            <person name="Davis J."/>
            <person name="Degroeve S."/>
            <person name="Dejardin A."/>
            <person name="Depamphilis C."/>
            <person name="Detter J."/>
            <person name="Dirks B."/>
            <person name="Dubchak I."/>
            <person name="Duplessis S."/>
            <person name="Ehlting J."/>
            <person name="Ellis B."/>
            <person name="Gendler K."/>
            <person name="Goodstein D."/>
            <person name="Gribskov M."/>
            <person name="Grimwood J."/>
            <person name="Groover A."/>
            <person name="Gunter L."/>
            <person name="Hamberger B."/>
            <person name="Heinze B."/>
            <person name="Helariutta Y."/>
            <person name="Henrissat B."/>
            <person name="Holligan D."/>
            <person name="Holt R."/>
            <person name="Huang W."/>
            <person name="Islam-Faridi N."/>
            <person name="Jones S."/>
            <person name="Jones-Rhoades M."/>
            <person name="Jorgensen R."/>
            <person name="Joshi C."/>
            <person name="Kangasjarvi J."/>
            <person name="Karlsson J."/>
            <person name="Kelleher C."/>
            <person name="Kirkpatrick R."/>
            <person name="Kirst M."/>
            <person name="Kohler A."/>
            <person name="Kalluri U."/>
            <person name="Larimer F."/>
            <person name="Leebens-Mack J."/>
            <person name="Leple J.C."/>
            <person name="Locascio P."/>
            <person name="Lou Y."/>
            <person name="Lucas S."/>
            <person name="Martin F."/>
            <person name="Montanini B."/>
            <person name="Napoli C."/>
            <person name="Nelson D.R."/>
            <person name="Nelson C."/>
            <person name="Nieminen K."/>
            <person name="Nilsson O."/>
            <person name="Pereda V."/>
            <person name="Peter G."/>
            <person name="Philippe R."/>
            <person name="Pilate G."/>
            <person name="Poliakov A."/>
            <person name="Razumovskaya J."/>
            <person name="Richardson P."/>
            <person name="Rinaldi C."/>
            <person name="Ritland K."/>
            <person name="Rouze P."/>
            <person name="Ryaboy D."/>
            <person name="Schmutz J."/>
            <person name="Schrader J."/>
            <person name="Segerman B."/>
            <person name="Shin H."/>
            <person name="Siddiqui A."/>
            <person name="Sterky F."/>
            <person name="Terry A."/>
            <person name="Tsai C.J."/>
            <person name="Uberbacher E."/>
            <person name="Unneberg P."/>
            <person name="Vahala J."/>
            <person name="Wall K."/>
            <person name="Wessler S."/>
            <person name="Yang G."/>
            <person name="Yin T."/>
            <person name="Douglas C."/>
            <person name="Marra M."/>
            <person name="Sandberg G."/>
            <person name="Van de Peer Y."/>
            <person name="Rokhsar D."/>
        </authorList>
    </citation>
    <scope>NUCLEOTIDE SEQUENCE [LARGE SCALE GENOMIC DNA]</scope>
    <source>
        <strain evidence="10">cv. Nisqually</strain>
    </source>
</reference>